<proteinExistence type="predicted"/>
<sequence>MSAMQDFFARHGLDPANVIYMGDDIPDLECMKAVGIPVCPSDAASEVIEASRYVSEFAGGHGCVRDIIEQVLRARDDWARDSRGMHSSNIAASR</sequence>
<dbReference type="GO" id="GO:0008781">
    <property type="term" value="F:N-acylneuraminate cytidylyltransferase activity"/>
    <property type="evidence" value="ECO:0007669"/>
    <property type="project" value="TreeGrafter"/>
</dbReference>
<evidence type="ECO:0000313" key="1">
    <source>
        <dbReference type="EMBL" id="EKC49954.1"/>
    </source>
</evidence>
<dbReference type="PANTHER" id="PTHR21485">
    <property type="entry name" value="HAD SUPERFAMILY MEMBERS CMAS AND KDSC"/>
    <property type="match status" value="1"/>
</dbReference>
<name>K1S3I8_9ZZZZ</name>
<dbReference type="Pfam" id="PF08282">
    <property type="entry name" value="Hydrolase_3"/>
    <property type="match status" value="1"/>
</dbReference>
<dbReference type="InterPro" id="IPR050793">
    <property type="entry name" value="CMP-NeuNAc_synthase"/>
</dbReference>
<gene>
    <name evidence="1" type="ORF">OBE_14374</name>
</gene>
<dbReference type="InterPro" id="IPR036412">
    <property type="entry name" value="HAD-like_sf"/>
</dbReference>
<dbReference type="Gene3D" id="3.40.50.1000">
    <property type="entry name" value="HAD superfamily/HAD-like"/>
    <property type="match status" value="1"/>
</dbReference>
<dbReference type="PANTHER" id="PTHR21485:SF3">
    <property type="entry name" value="N-ACYLNEURAMINATE CYTIDYLYLTRANSFERASE"/>
    <property type="match status" value="1"/>
</dbReference>
<organism evidence="1">
    <name type="scientific">human gut metagenome</name>
    <dbReference type="NCBI Taxonomy" id="408170"/>
    <lineage>
        <taxon>unclassified sequences</taxon>
        <taxon>metagenomes</taxon>
        <taxon>organismal metagenomes</taxon>
    </lineage>
</organism>
<dbReference type="EMBL" id="AJWZ01009915">
    <property type="protein sequence ID" value="EKC49954.1"/>
    <property type="molecule type" value="Genomic_DNA"/>
</dbReference>
<accession>K1S3I8</accession>
<comment type="caution">
    <text evidence="1">The sequence shown here is derived from an EMBL/GenBank/DDBJ whole genome shotgun (WGS) entry which is preliminary data.</text>
</comment>
<dbReference type="AlphaFoldDB" id="K1S3I8"/>
<dbReference type="SUPFAM" id="SSF56784">
    <property type="entry name" value="HAD-like"/>
    <property type="match status" value="1"/>
</dbReference>
<protein>
    <submittedName>
        <fullName evidence="1">3-deoxy-D-manno-octulosonate 8-phosphate phosphatase, YrbI family</fullName>
    </submittedName>
</protein>
<reference evidence="1" key="1">
    <citation type="journal article" date="2013" name="Environ. Microbiol.">
        <title>Microbiota from the distal guts of lean and obese adolescents exhibit partial functional redundancy besides clear differences in community structure.</title>
        <authorList>
            <person name="Ferrer M."/>
            <person name="Ruiz A."/>
            <person name="Lanza F."/>
            <person name="Haange S.B."/>
            <person name="Oberbach A."/>
            <person name="Till H."/>
            <person name="Bargiela R."/>
            <person name="Campoy C."/>
            <person name="Segura M.T."/>
            <person name="Richter M."/>
            <person name="von Bergen M."/>
            <person name="Seifert J."/>
            <person name="Suarez A."/>
        </authorList>
    </citation>
    <scope>NUCLEOTIDE SEQUENCE</scope>
</reference>
<dbReference type="InterPro" id="IPR023214">
    <property type="entry name" value="HAD_sf"/>
</dbReference>